<dbReference type="InterPro" id="IPR027640">
    <property type="entry name" value="Kinesin-like_fam"/>
</dbReference>
<dbReference type="SUPFAM" id="SSF47576">
    <property type="entry name" value="Calponin-homology domain, CH-domain"/>
    <property type="match status" value="1"/>
</dbReference>
<accession>A0ABQ7GZ90</accession>
<dbReference type="InterPro" id="IPR027417">
    <property type="entry name" value="P-loop_NTPase"/>
</dbReference>
<evidence type="ECO:0000313" key="8">
    <source>
        <dbReference type="EMBL" id="KAF5839919.1"/>
    </source>
</evidence>
<keyword evidence="2 3" id="KW-0505">Motor protein</keyword>
<dbReference type="EMBL" id="MU069529">
    <property type="protein sequence ID" value="KAF5839919.1"/>
    <property type="molecule type" value="Genomic_DNA"/>
</dbReference>
<evidence type="ECO:0000313" key="9">
    <source>
        <dbReference type="Proteomes" id="UP000815325"/>
    </source>
</evidence>
<organism evidence="8 9">
    <name type="scientific">Dunaliella salina</name>
    <name type="common">Green alga</name>
    <name type="synonym">Protococcus salinus</name>
    <dbReference type="NCBI Taxonomy" id="3046"/>
    <lineage>
        <taxon>Eukaryota</taxon>
        <taxon>Viridiplantae</taxon>
        <taxon>Chlorophyta</taxon>
        <taxon>core chlorophytes</taxon>
        <taxon>Chlorophyceae</taxon>
        <taxon>CS clade</taxon>
        <taxon>Chlamydomonadales</taxon>
        <taxon>Dunaliellaceae</taxon>
        <taxon>Dunaliella</taxon>
    </lineage>
</organism>
<feature type="coiled-coil region" evidence="4">
    <location>
        <begin position="302"/>
        <end position="411"/>
    </location>
</feature>
<feature type="compositionally biased region" description="Low complexity" evidence="5">
    <location>
        <begin position="1068"/>
        <end position="1084"/>
    </location>
</feature>
<dbReference type="SMART" id="SM00129">
    <property type="entry name" value="KISc"/>
    <property type="match status" value="1"/>
</dbReference>
<dbReference type="PROSITE" id="PS50021">
    <property type="entry name" value="CH"/>
    <property type="match status" value="1"/>
</dbReference>
<dbReference type="PRINTS" id="PR00380">
    <property type="entry name" value="KINESINHEAVY"/>
</dbReference>
<dbReference type="Pfam" id="PF00307">
    <property type="entry name" value="CH"/>
    <property type="match status" value="1"/>
</dbReference>
<keyword evidence="8" id="KW-0378">Hydrolase</keyword>
<dbReference type="Gene3D" id="3.40.850.10">
    <property type="entry name" value="Kinesin motor domain"/>
    <property type="match status" value="1"/>
</dbReference>
<evidence type="ECO:0000256" key="4">
    <source>
        <dbReference type="SAM" id="Coils"/>
    </source>
</evidence>
<dbReference type="Pfam" id="PF00225">
    <property type="entry name" value="Kinesin"/>
    <property type="match status" value="1"/>
</dbReference>
<name>A0ABQ7GZ90_DUNSA</name>
<dbReference type="PANTHER" id="PTHR47972">
    <property type="entry name" value="KINESIN-LIKE PROTEIN KLP-3"/>
    <property type="match status" value="1"/>
</dbReference>
<reference evidence="8" key="1">
    <citation type="submission" date="2017-08" db="EMBL/GenBank/DDBJ databases">
        <authorList>
            <person name="Polle J.E."/>
            <person name="Barry K."/>
            <person name="Cushman J."/>
            <person name="Schmutz J."/>
            <person name="Tran D."/>
            <person name="Hathwaick L.T."/>
            <person name="Yim W.C."/>
            <person name="Jenkins J."/>
            <person name="Mckie-Krisberg Z.M."/>
            <person name="Prochnik S."/>
            <person name="Lindquist E."/>
            <person name="Dockter R.B."/>
            <person name="Adam C."/>
            <person name="Molina H."/>
            <person name="Bunkerborg J."/>
            <person name="Jin E."/>
            <person name="Buchheim M."/>
            <person name="Magnuson J."/>
        </authorList>
    </citation>
    <scope>NUCLEOTIDE SEQUENCE</scope>
    <source>
        <strain evidence="8">CCAP 19/18</strain>
    </source>
</reference>
<feature type="domain" description="Kinesin motor" evidence="7">
    <location>
        <begin position="425"/>
        <end position="747"/>
    </location>
</feature>
<dbReference type="SUPFAM" id="SSF52540">
    <property type="entry name" value="P-loop containing nucleoside triphosphate hydrolases"/>
    <property type="match status" value="1"/>
</dbReference>
<dbReference type="Proteomes" id="UP000815325">
    <property type="component" value="Unassembled WGS sequence"/>
</dbReference>
<keyword evidence="9" id="KW-1185">Reference proteome</keyword>
<keyword evidence="4" id="KW-0175">Coiled coil</keyword>
<dbReference type="PROSITE" id="PS50067">
    <property type="entry name" value="KINESIN_MOTOR_2"/>
    <property type="match status" value="1"/>
</dbReference>
<evidence type="ECO:0000256" key="5">
    <source>
        <dbReference type="SAM" id="MobiDB-lite"/>
    </source>
</evidence>
<comment type="caution">
    <text evidence="8">The sequence shown here is derived from an EMBL/GenBank/DDBJ whole genome shotgun (WGS) entry which is preliminary data.</text>
</comment>
<feature type="region of interest" description="Disordered" evidence="5">
    <location>
        <begin position="801"/>
        <end position="1084"/>
    </location>
</feature>
<dbReference type="InterPro" id="IPR036961">
    <property type="entry name" value="Kinesin_motor_dom_sf"/>
</dbReference>
<dbReference type="GO" id="GO:0016787">
    <property type="term" value="F:hydrolase activity"/>
    <property type="evidence" value="ECO:0007669"/>
    <property type="project" value="UniProtKB-KW"/>
</dbReference>
<protein>
    <submittedName>
        <fullName evidence="8">P-loop containing nucleoside triphosphate hydrolase protein</fullName>
    </submittedName>
</protein>
<dbReference type="InterPro" id="IPR001715">
    <property type="entry name" value="CH_dom"/>
</dbReference>
<proteinExistence type="inferred from homology"/>
<feature type="region of interest" description="Disordered" evidence="5">
    <location>
        <begin position="177"/>
        <end position="207"/>
    </location>
</feature>
<feature type="compositionally biased region" description="Polar residues" evidence="5">
    <location>
        <begin position="872"/>
        <end position="883"/>
    </location>
</feature>
<dbReference type="Gene3D" id="1.10.418.10">
    <property type="entry name" value="Calponin-like domain"/>
    <property type="match status" value="1"/>
</dbReference>
<dbReference type="PANTHER" id="PTHR47972:SF28">
    <property type="entry name" value="KINESIN-LIKE PROTEIN KLP-3"/>
    <property type="match status" value="1"/>
</dbReference>
<feature type="domain" description="Calponin-homology (CH)" evidence="6">
    <location>
        <begin position="57"/>
        <end position="173"/>
    </location>
</feature>
<keyword evidence="3" id="KW-0547">Nucleotide-binding</keyword>
<sequence>MLDQDVARNCDQDFRATPPKPSNSVRLGSVWGSKQDMRTSGESMGSPTRQFQAENAAQTRRIVSQWLEGLLSTPIPSATDLEFRKALQNGTVLCGAINAVAQSANMQSCMCECAEEAASGGTAARFENVQNFIKAAEQMGVPKDYLFNVADLDHTEDRLCVANCLLWLKLLQDSSTGNNAAPKPGSPPRFVQPPSSARTHRSSSMVQPLQQDFQQPQYSHRGGSQHSGATGVTKLMQECTVLLKAKMSYPSNPAQMTPRSSDAFSFDAVGPVLESVLGGLTQEYERRLHAKDTEIIATTEKMNLVSRQMEAMQSQLQQLKDELAQQQEAAAANASQASAAQNEEMQARLQAMAASLEERERLYKDIEARLGGQDTQQDDYVQEMEQQLAAMSAQIAEVHSMQQKYREVQEENRKFYNMIQDLKGAIRVYCRIRPLGRTGDNSDTCINVAGENELATYNARGLGQVYKFDKVFRESTQQDQIYADTQPLVRSVLDGFNVCIFAYGQTGSGKTHTMSGTDISDYSGRGINYRALDDLFQLRDERSSEVTYEIKTQMLEIYNESLRDLLVQKDTSAKLDILSTQASGCNVPNATKAVVETAEDVLQMMAEGSRNRHSAETKMNERSSRSHQVLTVIVDGYNRVTGARTHGCLHLVDLAGSERNDKSEAKGDRLVEANYINSSLSALGDVMAALANKQKHVPFRNSKLTQLLADSLSGQAKVMMFMHIAPEATSYQETTSTLKFATRVNEITLGQAKKNVESGEVHKVHEELLRMKQQLAREREEKEAALAALQAYQYDAHRQQGGSLTPYQSAGSHGSEQRPPRTPSFSASPLPRVPPFGTPLGQISEGTHSRASADGTPMSARGHSPTPGPRNPTLQRSMTSHCNGSYGGGSSTARNLAAAEEPCSSTTPVRALRPSQSSVGGSRLPVPAPSGIPRPSSAVDSSPGGSMSARPAGRYGGAPAGPSGTPPPAPSSHMPPPSSRGLPSYCAPTTSSRASTSGAPASMRTSGTFGGGPASMRASGTFGGAPPSARSSGTFGAGPASMRTSGTYGGLARSSSARQAGVAMEPQSAGGRRSSSGSWSMSRR</sequence>
<gene>
    <name evidence="8" type="ORF">DUNSADRAFT_18333</name>
</gene>
<evidence type="ECO:0000256" key="2">
    <source>
        <dbReference type="ARBA" id="ARBA00023175"/>
    </source>
</evidence>
<dbReference type="InterPro" id="IPR001752">
    <property type="entry name" value="Kinesin_motor_dom"/>
</dbReference>
<feature type="compositionally biased region" description="Polar residues" evidence="5">
    <location>
        <begin position="801"/>
        <end position="814"/>
    </location>
</feature>
<feature type="coiled-coil region" evidence="4">
    <location>
        <begin position="761"/>
        <end position="795"/>
    </location>
</feature>
<dbReference type="SMART" id="SM00033">
    <property type="entry name" value="CH"/>
    <property type="match status" value="1"/>
</dbReference>
<feature type="compositionally biased region" description="Polar residues" evidence="5">
    <location>
        <begin position="903"/>
        <end position="920"/>
    </location>
</feature>
<feature type="region of interest" description="Disordered" evidence="5">
    <location>
        <begin position="1"/>
        <end position="48"/>
    </location>
</feature>
<evidence type="ECO:0000259" key="7">
    <source>
        <dbReference type="PROSITE" id="PS50067"/>
    </source>
</evidence>
<evidence type="ECO:0000256" key="1">
    <source>
        <dbReference type="ARBA" id="ARBA00010899"/>
    </source>
</evidence>
<feature type="compositionally biased region" description="Polar residues" evidence="5">
    <location>
        <begin position="38"/>
        <end position="48"/>
    </location>
</feature>
<feature type="compositionally biased region" description="Polar residues" evidence="5">
    <location>
        <begin position="193"/>
        <end position="206"/>
    </location>
</feature>
<evidence type="ECO:0000256" key="3">
    <source>
        <dbReference type="PROSITE-ProRule" id="PRU00283"/>
    </source>
</evidence>
<dbReference type="InterPro" id="IPR036872">
    <property type="entry name" value="CH_dom_sf"/>
</dbReference>
<feature type="compositionally biased region" description="Polar residues" evidence="5">
    <location>
        <begin position="987"/>
        <end position="1007"/>
    </location>
</feature>
<feature type="compositionally biased region" description="Basic and acidic residues" evidence="5">
    <location>
        <begin position="1"/>
        <end position="14"/>
    </location>
</feature>
<keyword evidence="3" id="KW-0067">ATP-binding</keyword>
<feature type="binding site" evidence="3">
    <location>
        <begin position="504"/>
        <end position="511"/>
    </location>
    <ligand>
        <name>ATP</name>
        <dbReference type="ChEBI" id="CHEBI:30616"/>
    </ligand>
</feature>
<comment type="similarity">
    <text evidence="1">Belongs to the TRAFAC class myosin-kinesin ATPase superfamily. Kinesin family. KIN-14 subfamily.</text>
</comment>
<feature type="compositionally biased region" description="Pro residues" evidence="5">
    <location>
        <begin position="964"/>
        <end position="978"/>
    </location>
</feature>
<evidence type="ECO:0000259" key="6">
    <source>
        <dbReference type="PROSITE" id="PS50021"/>
    </source>
</evidence>